<dbReference type="PROSITE" id="PS51747">
    <property type="entry name" value="CYT_DCMP_DEAMINASES_2"/>
    <property type="match status" value="1"/>
</dbReference>
<dbReference type="InterPro" id="IPR016192">
    <property type="entry name" value="APOBEC/CMP_deaminase_Zn-bd"/>
</dbReference>
<dbReference type="Proteomes" id="UP000632766">
    <property type="component" value="Unassembled WGS sequence"/>
</dbReference>
<evidence type="ECO:0000256" key="1">
    <source>
        <dbReference type="ARBA" id="ARBA00022723"/>
    </source>
</evidence>
<dbReference type="Gene3D" id="3.40.140.10">
    <property type="entry name" value="Cytidine Deaminase, domain 2"/>
    <property type="match status" value="1"/>
</dbReference>
<accession>A0A8J7L8J2</accession>
<reference evidence="4 5" key="1">
    <citation type="journal article" date="2021" name="Int. J. Syst. Evol. Microbiol.">
        <title>Amazonocrinis nigriterrae gen. nov., sp. nov., Atlanticothrix silvestris gen. nov., sp. nov. and Dendronalium phyllosphericum gen. nov., sp. nov., nostocacean cyanobacteria from Brazilian environments.</title>
        <authorList>
            <person name="Alvarenga D.O."/>
            <person name="Andreote A.P.D."/>
            <person name="Branco L.H.Z."/>
            <person name="Delbaje E."/>
            <person name="Cruz R.B."/>
            <person name="Varani A.M."/>
            <person name="Fiore M.F."/>
        </authorList>
    </citation>
    <scope>NUCLEOTIDE SEQUENCE [LARGE SCALE GENOMIC DNA]</scope>
    <source>
        <strain evidence="4 5">CENA67</strain>
    </source>
</reference>
<dbReference type="GO" id="GO:0008270">
    <property type="term" value="F:zinc ion binding"/>
    <property type="evidence" value="ECO:0007669"/>
    <property type="project" value="InterPro"/>
</dbReference>
<protein>
    <submittedName>
        <fullName evidence="4">Bifunctional diaminohydroxyphosphoribosylaminopyrimidine deaminase/5-amino-6-(5-phosphoribosylamino)uracil reductase RibD</fullName>
    </submittedName>
</protein>
<feature type="domain" description="CMP/dCMP-type deaminase" evidence="3">
    <location>
        <begin position="1"/>
        <end position="108"/>
    </location>
</feature>
<dbReference type="InterPro" id="IPR002125">
    <property type="entry name" value="CMP_dCMP_dom"/>
</dbReference>
<dbReference type="PANTHER" id="PTHR11079">
    <property type="entry name" value="CYTOSINE DEAMINASE FAMILY MEMBER"/>
    <property type="match status" value="1"/>
</dbReference>
<evidence type="ECO:0000256" key="2">
    <source>
        <dbReference type="ARBA" id="ARBA00022833"/>
    </source>
</evidence>
<dbReference type="InterPro" id="IPR016193">
    <property type="entry name" value="Cytidine_deaminase-like"/>
</dbReference>
<proteinExistence type="predicted"/>
<comment type="caution">
    <text evidence="4">The sequence shown here is derived from an EMBL/GenBank/DDBJ whole genome shotgun (WGS) entry which is preliminary data.</text>
</comment>
<dbReference type="SUPFAM" id="SSF53927">
    <property type="entry name" value="Cytidine deaminase-like"/>
    <property type="match status" value="1"/>
</dbReference>
<dbReference type="Pfam" id="PF00383">
    <property type="entry name" value="dCMP_cyt_deam_1"/>
    <property type="match status" value="1"/>
</dbReference>
<dbReference type="EMBL" id="JAECZC010000009">
    <property type="protein sequence ID" value="MBH8562096.1"/>
    <property type="molecule type" value="Genomic_DNA"/>
</dbReference>
<dbReference type="AlphaFoldDB" id="A0A8J7L8J2"/>
<organism evidence="4 5">
    <name type="scientific">Amazonocrinis nigriterrae CENA67</name>
    <dbReference type="NCBI Taxonomy" id="2794033"/>
    <lineage>
        <taxon>Bacteria</taxon>
        <taxon>Bacillati</taxon>
        <taxon>Cyanobacteriota</taxon>
        <taxon>Cyanophyceae</taxon>
        <taxon>Nostocales</taxon>
        <taxon>Nostocaceae</taxon>
        <taxon>Amazonocrinis</taxon>
        <taxon>Amazonocrinis nigriterrae</taxon>
    </lineage>
</organism>
<evidence type="ECO:0000313" key="5">
    <source>
        <dbReference type="Proteomes" id="UP000632766"/>
    </source>
</evidence>
<dbReference type="PANTHER" id="PTHR11079:SF162">
    <property type="entry name" value="RIBOFLAVIN BIOSYNTHESIS PROTEIN PYRD, CHLOROPLASTIC"/>
    <property type="match status" value="1"/>
</dbReference>
<dbReference type="CDD" id="cd01284">
    <property type="entry name" value="Riboflavin_deaminase-reductase"/>
    <property type="match status" value="1"/>
</dbReference>
<keyword evidence="5" id="KW-1185">Reference proteome</keyword>
<evidence type="ECO:0000313" key="4">
    <source>
        <dbReference type="EMBL" id="MBH8562096.1"/>
    </source>
</evidence>
<keyword evidence="1" id="KW-0479">Metal-binding</keyword>
<dbReference type="GO" id="GO:0008835">
    <property type="term" value="F:diaminohydroxyphosphoribosylaminopyrimidine deaminase activity"/>
    <property type="evidence" value="ECO:0007669"/>
    <property type="project" value="TreeGrafter"/>
</dbReference>
<sequence length="135" mass="14227">MEQALIEGRKALPQCLPNPPVGCVPVQAGSIIARGYTNAPGKHHAEVMALSQVEGELSDVTAFVTLEPCSFHGRTPSCALALVERKIGAVYVALVDCDPRNQGRGIDILKAAGIPVTVGLMSAQAEQDLSPYLIH</sequence>
<gene>
    <name evidence="4" type="ORF">I8748_07895</name>
</gene>
<keyword evidence="2" id="KW-0862">Zinc</keyword>
<dbReference type="PROSITE" id="PS00903">
    <property type="entry name" value="CYT_DCMP_DEAMINASES_1"/>
    <property type="match status" value="1"/>
</dbReference>
<name>A0A8J7L8J2_9NOST</name>
<evidence type="ECO:0000259" key="3">
    <source>
        <dbReference type="PROSITE" id="PS51747"/>
    </source>
</evidence>
<dbReference type="RefSeq" id="WP_198124064.1">
    <property type="nucleotide sequence ID" value="NZ_JAECZC010000009.1"/>
</dbReference>